<evidence type="ECO:0000256" key="1">
    <source>
        <dbReference type="SAM" id="MobiDB-lite"/>
    </source>
</evidence>
<name>A0A8J5M9A7_ZINOF</name>
<feature type="transmembrane region" description="Helical" evidence="2">
    <location>
        <begin position="153"/>
        <end position="179"/>
    </location>
</feature>
<accession>A0A8J5M9A7</accession>
<organism evidence="3 4">
    <name type="scientific">Zingiber officinale</name>
    <name type="common">Ginger</name>
    <name type="synonym">Amomum zingiber</name>
    <dbReference type="NCBI Taxonomy" id="94328"/>
    <lineage>
        <taxon>Eukaryota</taxon>
        <taxon>Viridiplantae</taxon>
        <taxon>Streptophyta</taxon>
        <taxon>Embryophyta</taxon>
        <taxon>Tracheophyta</taxon>
        <taxon>Spermatophyta</taxon>
        <taxon>Magnoliopsida</taxon>
        <taxon>Liliopsida</taxon>
        <taxon>Zingiberales</taxon>
        <taxon>Zingiberaceae</taxon>
        <taxon>Zingiber</taxon>
    </lineage>
</organism>
<sequence length="184" mass="20560">MMTIPNAQDRRCLGTDLLERDRPGKPDDPRRKTTGCSVRWCSAGSELASDRAASVRLGRDNAEKDGRGRGDAKEKKKLGRRVLYALETRKRGVVSFTVIVYNKYILGPKMYAWPFSISLTMIHMTFCSSLAFLLVCVLRLVAPPSSPPVSRTLYLSSILPIGALCSLSLWFSNFAYIYLSISFI</sequence>
<keyword evidence="2" id="KW-0812">Transmembrane</keyword>
<evidence type="ECO:0000313" key="4">
    <source>
        <dbReference type="Proteomes" id="UP000734854"/>
    </source>
</evidence>
<gene>
    <name evidence="3" type="ORF">ZIOFF_002204</name>
</gene>
<evidence type="ECO:0000313" key="3">
    <source>
        <dbReference type="EMBL" id="KAG6537122.1"/>
    </source>
</evidence>
<dbReference type="EMBL" id="JACMSC010000001">
    <property type="protein sequence ID" value="KAG6537122.1"/>
    <property type="molecule type" value="Genomic_DNA"/>
</dbReference>
<keyword evidence="2" id="KW-0472">Membrane</keyword>
<protein>
    <submittedName>
        <fullName evidence="3">Uncharacterized protein</fullName>
    </submittedName>
</protein>
<feature type="region of interest" description="Disordered" evidence="1">
    <location>
        <begin position="13"/>
        <end position="35"/>
    </location>
</feature>
<keyword evidence="2" id="KW-1133">Transmembrane helix</keyword>
<dbReference type="AlphaFoldDB" id="A0A8J5M9A7"/>
<proteinExistence type="predicted"/>
<reference evidence="3 4" key="1">
    <citation type="submission" date="2020-08" db="EMBL/GenBank/DDBJ databases">
        <title>Plant Genome Project.</title>
        <authorList>
            <person name="Zhang R.-G."/>
        </authorList>
    </citation>
    <scope>NUCLEOTIDE SEQUENCE [LARGE SCALE GENOMIC DNA]</scope>
    <source>
        <tissue evidence="3">Rhizome</tissue>
    </source>
</reference>
<keyword evidence="4" id="KW-1185">Reference proteome</keyword>
<dbReference type="Proteomes" id="UP000734854">
    <property type="component" value="Unassembled WGS sequence"/>
</dbReference>
<comment type="caution">
    <text evidence="3">The sequence shown here is derived from an EMBL/GenBank/DDBJ whole genome shotgun (WGS) entry which is preliminary data.</text>
</comment>
<evidence type="ECO:0000256" key="2">
    <source>
        <dbReference type="SAM" id="Phobius"/>
    </source>
</evidence>
<feature type="transmembrane region" description="Helical" evidence="2">
    <location>
        <begin position="111"/>
        <end position="141"/>
    </location>
</feature>
<feature type="compositionally biased region" description="Basic and acidic residues" evidence="1">
    <location>
        <begin position="13"/>
        <end position="31"/>
    </location>
</feature>